<evidence type="ECO:0000256" key="9">
    <source>
        <dbReference type="ARBA" id="ARBA00023306"/>
    </source>
</evidence>
<sequence>MRKWWTLLGYEIKYAWLGLRRHLLVSLSAMSAVMVTLFLIVAFLIVGVSVESFSKSVEQDLSIHVVLDPAIQSEEELQSIQEQIESLSQSDHVVFSSKEEELQLMIEEKGEAFQLYEGEENPLGNAFFVYAKDGEQIQELAKKIREIPGVAHVAYGGKSVTGLVALLAKVRTIGIVAIVLLLILSFYLIYNTIRTTIYSRSDDIIIMRQVGAENSFVKRPFEIEGIMISLCGAIIPFGLVAYGYPKLYESLHGYLFARILELVPVHTIIALSGSALIVSAILIGWFASFLAVNKYIREKR</sequence>
<dbReference type="NCBIfam" id="NF038347">
    <property type="entry name" value="FtsX_Gpos"/>
    <property type="match status" value="1"/>
</dbReference>
<keyword evidence="6 11" id="KW-0812">Transmembrane</keyword>
<dbReference type="PIRSF" id="PIRSF003097">
    <property type="entry name" value="FtsX"/>
    <property type="match status" value="1"/>
</dbReference>
<dbReference type="STRING" id="1862672.BO225_03540"/>
<feature type="transmembrane region" description="Helical" evidence="11">
    <location>
        <begin position="265"/>
        <end position="292"/>
    </location>
</feature>
<dbReference type="AlphaFoldDB" id="A0A1U7NP03"/>
<dbReference type="InterPro" id="IPR004513">
    <property type="entry name" value="FtsX"/>
</dbReference>
<evidence type="ECO:0000256" key="1">
    <source>
        <dbReference type="ARBA" id="ARBA00004651"/>
    </source>
</evidence>
<dbReference type="Gene3D" id="3.30.70.3040">
    <property type="match status" value="1"/>
</dbReference>
<comment type="function">
    <text evidence="10">Part of the ABC transporter FtsEX involved in asymmetric cellular division facilitating the initiation of sporulation.</text>
</comment>
<dbReference type="PANTHER" id="PTHR47755">
    <property type="entry name" value="CELL DIVISION PROTEIN FTSX"/>
    <property type="match status" value="1"/>
</dbReference>
<feature type="domain" description="FtsX extracellular" evidence="13">
    <location>
        <begin position="62"/>
        <end position="153"/>
    </location>
</feature>
<evidence type="ECO:0000256" key="5">
    <source>
        <dbReference type="ARBA" id="ARBA00022618"/>
    </source>
</evidence>
<dbReference type="InterPro" id="IPR040690">
    <property type="entry name" value="FtsX_ECD"/>
</dbReference>
<keyword evidence="5 10" id="KW-0132">Cell division</keyword>
<dbReference type="EMBL" id="MPKA01000054">
    <property type="protein sequence ID" value="OLU47201.1"/>
    <property type="molecule type" value="Genomic_DNA"/>
</dbReference>
<gene>
    <name evidence="14" type="ORF">BO225_03540</name>
</gene>
<reference evidence="14 15" key="1">
    <citation type="submission" date="2016-11" db="EMBL/GenBank/DDBJ databases">
        <title>Description of two novel members of the family Erysipelotrichaceae: Ileibacterium lipovorans gen. nov., sp. nov. and Dubosiella newyorkensis, gen. nov., sp. nov.</title>
        <authorList>
            <person name="Cox L.M."/>
            <person name="Sohn J."/>
            <person name="Tyrrell K.L."/>
            <person name="Citron D.M."/>
            <person name="Lawson P.A."/>
            <person name="Patel N.B."/>
            <person name="Iizumi T."/>
            <person name="Perez-Perez G.I."/>
            <person name="Goldstein E.J."/>
            <person name="Blaser M.J."/>
        </authorList>
    </citation>
    <scope>NUCLEOTIDE SEQUENCE [LARGE SCALE GENOMIC DNA]</scope>
    <source>
        <strain evidence="14 15">NYU-BL-A4</strain>
    </source>
</reference>
<evidence type="ECO:0000313" key="15">
    <source>
        <dbReference type="Proteomes" id="UP000186705"/>
    </source>
</evidence>
<evidence type="ECO:0000256" key="8">
    <source>
        <dbReference type="ARBA" id="ARBA00023136"/>
    </source>
</evidence>
<evidence type="ECO:0000259" key="13">
    <source>
        <dbReference type="Pfam" id="PF18075"/>
    </source>
</evidence>
<accession>A0A1U7NP03</accession>
<proteinExistence type="inferred from homology"/>
<feature type="transmembrane region" description="Helical" evidence="11">
    <location>
        <begin position="225"/>
        <end position="245"/>
    </location>
</feature>
<keyword evidence="4 10" id="KW-1003">Cell membrane</keyword>
<evidence type="ECO:0000256" key="7">
    <source>
        <dbReference type="ARBA" id="ARBA00022989"/>
    </source>
</evidence>
<dbReference type="Proteomes" id="UP000186705">
    <property type="component" value="Unassembled WGS sequence"/>
</dbReference>
<dbReference type="RefSeq" id="WP_076340907.1">
    <property type="nucleotide sequence ID" value="NZ_CAPZTK010000094.1"/>
</dbReference>
<dbReference type="OrthoDB" id="9812531at2"/>
<dbReference type="InterPro" id="IPR003838">
    <property type="entry name" value="ABC3_permease_C"/>
</dbReference>
<evidence type="ECO:0000256" key="4">
    <source>
        <dbReference type="ARBA" id="ARBA00022475"/>
    </source>
</evidence>
<dbReference type="Pfam" id="PF02687">
    <property type="entry name" value="FtsX"/>
    <property type="match status" value="1"/>
</dbReference>
<name>A0A1U7NP03_9FIRM</name>
<dbReference type="GeneID" id="78275021"/>
<dbReference type="Pfam" id="PF18075">
    <property type="entry name" value="FtsX_ECD"/>
    <property type="match status" value="1"/>
</dbReference>
<evidence type="ECO:0000256" key="11">
    <source>
        <dbReference type="SAM" id="Phobius"/>
    </source>
</evidence>
<dbReference type="GO" id="GO:0005886">
    <property type="term" value="C:plasma membrane"/>
    <property type="evidence" value="ECO:0007669"/>
    <property type="project" value="UniProtKB-SubCell"/>
</dbReference>
<feature type="domain" description="ABC3 transporter permease C-terminal" evidence="12">
    <location>
        <begin position="175"/>
        <end position="296"/>
    </location>
</feature>
<evidence type="ECO:0000256" key="2">
    <source>
        <dbReference type="ARBA" id="ARBA00007379"/>
    </source>
</evidence>
<keyword evidence="7 11" id="KW-1133">Transmembrane helix</keyword>
<evidence type="ECO:0000259" key="12">
    <source>
        <dbReference type="Pfam" id="PF02687"/>
    </source>
</evidence>
<dbReference type="PANTHER" id="PTHR47755:SF1">
    <property type="entry name" value="CELL DIVISION PROTEIN FTSX"/>
    <property type="match status" value="1"/>
</dbReference>
<keyword evidence="9 10" id="KW-0131">Cell cycle</keyword>
<organism evidence="14 15">
    <name type="scientific">Dubosiella newyorkensis</name>
    <dbReference type="NCBI Taxonomy" id="1862672"/>
    <lineage>
        <taxon>Bacteria</taxon>
        <taxon>Bacillati</taxon>
        <taxon>Bacillota</taxon>
        <taxon>Erysipelotrichia</taxon>
        <taxon>Erysipelotrichales</taxon>
        <taxon>Erysipelotrichaceae</taxon>
        <taxon>Dubosiella</taxon>
    </lineage>
</organism>
<keyword evidence="8 10" id="KW-0472">Membrane</keyword>
<evidence type="ECO:0000256" key="6">
    <source>
        <dbReference type="ARBA" id="ARBA00022692"/>
    </source>
</evidence>
<comment type="subcellular location">
    <subcellularLocation>
        <location evidence="1">Cell membrane</location>
        <topology evidence="1">Multi-pass membrane protein</topology>
    </subcellularLocation>
</comment>
<protein>
    <recommendedName>
        <fullName evidence="3 10">Cell division protein FtsX</fullName>
    </recommendedName>
</protein>
<keyword evidence="15" id="KW-1185">Reference proteome</keyword>
<feature type="transmembrane region" description="Helical" evidence="11">
    <location>
        <begin position="172"/>
        <end position="190"/>
    </location>
</feature>
<evidence type="ECO:0000256" key="10">
    <source>
        <dbReference type="PIRNR" id="PIRNR003097"/>
    </source>
</evidence>
<evidence type="ECO:0000256" key="3">
    <source>
        <dbReference type="ARBA" id="ARBA00021907"/>
    </source>
</evidence>
<feature type="transmembrane region" description="Helical" evidence="11">
    <location>
        <begin position="23"/>
        <end position="46"/>
    </location>
</feature>
<dbReference type="InterPro" id="IPR058204">
    <property type="entry name" value="FtsX_firmicutes-type"/>
</dbReference>
<comment type="similarity">
    <text evidence="2 10">Belongs to the ABC-4 integral membrane protein family. FtsX subfamily.</text>
</comment>
<dbReference type="GO" id="GO:0051301">
    <property type="term" value="P:cell division"/>
    <property type="evidence" value="ECO:0007669"/>
    <property type="project" value="UniProtKB-KW"/>
</dbReference>
<evidence type="ECO:0000313" key="14">
    <source>
        <dbReference type="EMBL" id="OLU47201.1"/>
    </source>
</evidence>
<comment type="caution">
    <text evidence="14">The sequence shown here is derived from an EMBL/GenBank/DDBJ whole genome shotgun (WGS) entry which is preliminary data.</text>
</comment>